<dbReference type="PATRIC" id="fig|33050.5.peg.3802"/>
<dbReference type="RefSeq" id="WP_149037709.1">
    <property type="nucleotide sequence ID" value="NZ_CP012700.1"/>
</dbReference>
<accession>A0A0N9V0M5</accession>
<proteinExistence type="predicted"/>
<organism evidence="1 2">
    <name type="scientific">Sphingopyxis macrogoltabida</name>
    <name type="common">Sphingomonas macrogoltabidus</name>
    <dbReference type="NCBI Taxonomy" id="33050"/>
    <lineage>
        <taxon>Bacteria</taxon>
        <taxon>Pseudomonadati</taxon>
        <taxon>Pseudomonadota</taxon>
        <taxon>Alphaproteobacteria</taxon>
        <taxon>Sphingomonadales</taxon>
        <taxon>Sphingomonadaceae</taxon>
        <taxon>Sphingopyxis</taxon>
    </lineage>
</organism>
<gene>
    <name evidence="1" type="ORF">AN936_18320</name>
</gene>
<reference evidence="1 2" key="1">
    <citation type="journal article" date="2015" name="Genome Announc.">
        <title>Complete Genome Sequence of Polypropylene Glycol- and Polyethylene Glycol-Degrading Sphingopyxis macrogoltabida Strain EY-1.</title>
        <authorList>
            <person name="Ohtsubo Y."/>
            <person name="Nagata Y."/>
            <person name="Numata M."/>
            <person name="Tsuchikane K."/>
            <person name="Hosoyama A."/>
            <person name="Yamazoe A."/>
            <person name="Tsuda M."/>
            <person name="Fujita N."/>
            <person name="Kawai F."/>
        </authorList>
    </citation>
    <scope>NUCLEOTIDE SEQUENCE [LARGE SCALE GENOMIC DNA]</scope>
    <source>
        <strain evidence="1 2">EY-1</strain>
    </source>
</reference>
<dbReference type="Proteomes" id="UP000058074">
    <property type="component" value="Chromosome"/>
</dbReference>
<dbReference type="AlphaFoldDB" id="A0A0N9V0M5"/>
<evidence type="ECO:0000313" key="1">
    <source>
        <dbReference type="EMBL" id="ALH82237.1"/>
    </source>
</evidence>
<name>A0A0N9V0M5_SPHMC</name>
<dbReference type="KEGG" id="smag:AN936_18320"/>
<sequence>MSARRAAALRRARGILPKKEDIAEAARSHNFSYRDKGLPTEQWMLLDKRISKRGANTLKTSPVGAGI</sequence>
<dbReference type="EMBL" id="CP012700">
    <property type="protein sequence ID" value="ALH82237.1"/>
    <property type="molecule type" value="Genomic_DNA"/>
</dbReference>
<evidence type="ECO:0000313" key="2">
    <source>
        <dbReference type="Proteomes" id="UP000058074"/>
    </source>
</evidence>
<protein>
    <submittedName>
        <fullName evidence="1">Uncharacterized protein</fullName>
    </submittedName>
</protein>